<evidence type="ECO:0000256" key="6">
    <source>
        <dbReference type="RuleBase" id="RU000382"/>
    </source>
</evidence>
<dbReference type="PRINTS" id="PR00800">
    <property type="entry name" value="YHDCRBOXLASE"/>
</dbReference>
<organism evidence="7 8">
    <name type="scientific">Streptomyces stramineus</name>
    <dbReference type="NCBI Taxonomy" id="173861"/>
    <lineage>
        <taxon>Bacteria</taxon>
        <taxon>Bacillati</taxon>
        <taxon>Actinomycetota</taxon>
        <taxon>Actinomycetes</taxon>
        <taxon>Kitasatosporales</taxon>
        <taxon>Streptomycetaceae</taxon>
        <taxon>Streptomyces</taxon>
    </lineage>
</organism>
<accession>A0ABP3K4E2</accession>
<gene>
    <name evidence="7" type="ORF">GCM10009544_36680</name>
</gene>
<protein>
    <submittedName>
        <fullName evidence="7">Aspartate aminotransferase family protein</fullName>
    </submittedName>
</protein>
<dbReference type="InterPro" id="IPR015421">
    <property type="entry name" value="PyrdxlP-dep_Trfase_major"/>
</dbReference>
<evidence type="ECO:0000313" key="8">
    <source>
        <dbReference type="Proteomes" id="UP001499895"/>
    </source>
</evidence>
<dbReference type="PANTHER" id="PTHR11999:SF70">
    <property type="entry name" value="MIP05841P"/>
    <property type="match status" value="1"/>
</dbReference>
<dbReference type="Gene3D" id="3.40.640.10">
    <property type="entry name" value="Type I PLP-dependent aspartate aminotransferase-like (Major domain)"/>
    <property type="match status" value="1"/>
</dbReference>
<dbReference type="RefSeq" id="WP_344091889.1">
    <property type="nucleotide sequence ID" value="NZ_BAAAHB010000039.1"/>
</dbReference>
<keyword evidence="5 6" id="KW-0456">Lyase</keyword>
<keyword evidence="7" id="KW-0808">Transferase</keyword>
<dbReference type="InterPro" id="IPR010977">
    <property type="entry name" value="Aromatic_deC"/>
</dbReference>
<dbReference type="GO" id="GO:0008483">
    <property type="term" value="F:transaminase activity"/>
    <property type="evidence" value="ECO:0007669"/>
    <property type="project" value="UniProtKB-KW"/>
</dbReference>
<evidence type="ECO:0000256" key="3">
    <source>
        <dbReference type="ARBA" id="ARBA00022793"/>
    </source>
</evidence>
<comment type="caution">
    <text evidence="7">The sequence shown here is derived from an EMBL/GenBank/DDBJ whole genome shotgun (WGS) entry which is preliminary data.</text>
</comment>
<comment type="similarity">
    <text evidence="2 6">Belongs to the group II decarboxylase family.</text>
</comment>
<evidence type="ECO:0000256" key="1">
    <source>
        <dbReference type="ARBA" id="ARBA00001933"/>
    </source>
</evidence>
<dbReference type="InterPro" id="IPR015424">
    <property type="entry name" value="PyrdxlP-dep_Trfase"/>
</dbReference>
<dbReference type="InterPro" id="IPR015422">
    <property type="entry name" value="PyrdxlP-dep_Trfase_small"/>
</dbReference>
<dbReference type="Pfam" id="PF00282">
    <property type="entry name" value="Pyridoxal_deC"/>
    <property type="match status" value="1"/>
</dbReference>
<sequence length="499" mass="53619">MHPEHPDHHLDPDWDEFRALGKQIIDDMADHLAGLRDRPVWQPVPDDVRASFATGLPRTGLPMAQVYEEFRSSVLPFPRGNIHPRFWGWANGSGVPVAAYGDLLASLVNCTLGSGENAAMMVEQQVIEWLRQALSWPATGSGLLTSGASMGQVTALAAARQAKSPTADFRGTGAVAGGAQFTVYGSTQTHHSIEKAVELLGIGGRYFRRIPVDEDFRVDVGALRTAIRADRAAGLHPLCVVGNAGTVNTGAVDPLEDLLAVAREEDLWYHVDGAFGAFAQLLPSHRALLAGLTEADSLVFDLHKWLYMPFDVSCLLTRRAGVLEAAFSSGADYISKTARGPAAYSPAFSDRGIEQSRRFRALKVWFALKTHGIEAFAAAIAGNIAQVAHLTALVEASEHLELVSRSELNVACFRYIWPGAAPEALDRVNRAILDHLQTQGLAMPSHTVIDGKFVLRVADNNHRSALADFDFLVARVLETGAELAAAETTGPGAAPTGGQ</sequence>
<reference evidence="8" key="1">
    <citation type="journal article" date="2019" name="Int. J. Syst. Evol. Microbiol.">
        <title>The Global Catalogue of Microorganisms (GCM) 10K type strain sequencing project: providing services to taxonomists for standard genome sequencing and annotation.</title>
        <authorList>
            <consortium name="The Broad Institute Genomics Platform"/>
            <consortium name="The Broad Institute Genome Sequencing Center for Infectious Disease"/>
            <person name="Wu L."/>
            <person name="Ma J."/>
        </authorList>
    </citation>
    <scope>NUCLEOTIDE SEQUENCE [LARGE SCALE GENOMIC DNA]</scope>
    <source>
        <strain evidence="8">JCM 10649</strain>
    </source>
</reference>
<evidence type="ECO:0000256" key="2">
    <source>
        <dbReference type="ARBA" id="ARBA00009533"/>
    </source>
</evidence>
<proteinExistence type="inferred from homology"/>
<evidence type="ECO:0000256" key="4">
    <source>
        <dbReference type="ARBA" id="ARBA00022898"/>
    </source>
</evidence>
<comment type="cofactor">
    <cofactor evidence="1 6">
        <name>pyridoxal 5'-phosphate</name>
        <dbReference type="ChEBI" id="CHEBI:597326"/>
    </cofactor>
</comment>
<dbReference type="InterPro" id="IPR002129">
    <property type="entry name" value="PyrdxlP-dep_de-COase"/>
</dbReference>
<keyword evidence="8" id="KW-1185">Reference proteome</keyword>
<keyword evidence="4 6" id="KW-0663">Pyridoxal phosphate</keyword>
<dbReference type="EMBL" id="BAAAHB010000039">
    <property type="protein sequence ID" value="GAA0471289.1"/>
    <property type="molecule type" value="Genomic_DNA"/>
</dbReference>
<evidence type="ECO:0000256" key="5">
    <source>
        <dbReference type="ARBA" id="ARBA00023239"/>
    </source>
</evidence>
<evidence type="ECO:0000313" key="7">
    <source>
        <dbReference type="EMBL" id="GAA0471289.1"/>
    </source>
</evidence>
<dbReference type="PANTHER" id="PTHR11999">
    <property type="entry name" value="GROUP II PYRIDOXAL-5-PHOSPHATE DECARBOXYLASE"/>
    <property type="match status" value="1"/>
</dbReference>
<dbReference type="Gene3D" id="3.90.1150.10">
    <property type="entry name" value="Aspartate Aminotransferase, domain 1"/>
    <property type="match status" value="1"/>
</dbReference>
<keyword evidence="3" id="KW-0210">Decarboxylase</keyword>
<dbReference type="Gene3D" id="1.20.1340.10">
    <property type="entry name" value="dopa decarboxylase, N-terminal domain"/>
    <property type="match status" value="1"/>
</dbReference>
<dbReference type="SUPFAM" id="SSF53383">
    <property type="entry name" value="PLP-dependent transferases"/>
    <property type="match status" value="1"/>
</dbReference>
<name>A0ABP3K4E2_9ACTN</name>
<keyword evidence="7" id="KW-0032">Aminotransferase</keyword>
<dbReference type="Proteomes" id="UP001499895">
    <property type="component" value="Unassembled WGS sequence"/>
</dbReference>